<dbReference type="SUPFAM" id="SSF54909">
    <property type="entry name" value="Dimeric alpha+beta barrel"/>
    <property type="match status" value="1"/>
</dbReference>
<keyword evidence="3" id="KW-1185">Reference proteome</keyword>
<keyword evidence="2" id="KW-0503">Monooxygenase</keyword>
<organism evidence="2 3">
    <name type="scientific">Heyndrickxia acidicola</name>
    <dbReference type="NCBI Taxonomy" id="209389"/>
    <lineage>
        <taxon>Bacteria</taxon>
        <taxon>Bacillati</taxon>
        <taxon>Bacillota</taxon>
        <taxon>Bacilli</taxon>
        <taxon>Bacillales</taxon>
        <taxon>Bacillaceae</taxon>
        <taxon>Heyndrickxia</taxon>
    </lineage>
</organism>
<dbReference type="RefSeq" id="WP_066269346.1">
    <property type="nucleotide sequence ID" value="NZ_JARMAB010000031.1"/>
</dbReference>
<accession>A0ABU6MLQ3</accession>
<gene>
    <name evidence="2" type="ORF">P4T90_19950</name>
</gene>
<sequence length="105" mass="11837">MRKFGMMVRFIVKEGKRDTFLHILLGAARSMEELKECEMYMVSSSNDDPDSVFVYEIWSDEKAHQASLELESTQELIKQAQPLLSGVERAGTFTPEGGKGFTGNE</sequence>
<dbReference type="Pfam" id="PF03992">
    <property type="entry name" value="ABM"/>
    <property type="match status" value="1"/>
</dbReference>
<dbReference type="InterPro" id="IPR011008">
    <property type="entry name" value="Dimeric_a/b-barrel"/>
</dbReference>
<feature type="domain" description="ABM" evidence="1">
    <location>
        <begin position="4"/>
        <end position="93"/>
    </location>
</feature>
<name>A0ABU6MLQ3_9BACI</name>
<reference evidence="2 3" key="1">
    <citation type="submission" date="2023-03" db="EMBL/GenBank/DDBJ databases">
        <title>Bacillus Genome Sequencing.</title>
        <authorList>
            <person name="Dunlap C."/>
        </authorList>
    </citation>
    <scope>NUCLEOTIDE SEQUENCE [LARGE SCALE GENOMIC DNA]</scope>
    <source>
        <strain evidence="2 3">B-23453</strain>
    </source>
</reference>
<dbReference type="InterPro" id="IPR007138">
    <property type="entry name" value="ABM_dom"/>
</dbReference>
<dbReference type="GO" id="GO:0004497">
    <property type="term" value="F:monooxygenase activity"/>
    <property type="evidence" value="ECO:0007669"/>
    <property type="project" value="UniProtKB-KW"/>
</dbReference>
<dbReference type="Proteomes" id="UP001341444">
    <property type="component" value="Unassembled WGS sequence"/>
</dbReference>
<keyword evidence="2" id="KW-0560">Oxidoreductase</keyword>
<dbReference type="EMBL" id="JARMAB010000031">
    <property type="protein sequence ID" value="MED1205327.1"/>
    <property type="molecule type" value="Genomic_DNA"/>
</dbReference>
<dbReference type="PROSITE" id="PS51725">
    <property type="entry name" value="ABM"/>
    <property type="match status" value="1"/>
</dbReference>
<protein>
    <submittedName>
        <fullName evidence="2">Antibiotic biosynthesis monooxygenase</fullName>
    </submittedName>
</protein>
<dbReference type="Gene3D" id="3.30.70.100">
    <property type="match status" value="1"/>
</dbReference>
<comment type="caution">
    <text evidence="2">The sequence shown here is derived from an EMBL/GenBank/DDBJ whole genome shotgun (WGS) entry which is preliminary data.</text>
</comment>
<evidence type="ECO:0000259" key="1">
    <source>
        <dbReference type="PROSITE" id="PS51725"/>
    </source>
</evidence>
<evidence type="ECO:0000313" key="2">
    <source>
        <dbReference type="EMBL" id="MED1205327.1"/>
    </source>
</evidence>
<evidence type="ECO:0000313" key="3">
    <source>
        <dbReference type="Proteomes" id="UP001341444"/>
    </source>
</evidence>
<proteinExistence type="predicted"/>